<evidence type="ECO:0000313" key="1">
    <source>
        <dbReference type="EMBL" id="KAF2902286.1"/>
    </source>
</evidence>
<keyword evidence="2" id="KW-1185">Reference proteome</keyword>
<sequence length="120" mass="13921">MEKLDLKLRETYRVRLTELVNSANDLIALESVDVDEISVLIARIKSLQVNLSAVNKRLASTFDDEQLEEECQKIVDYDDMAVEAIARLEQQKQQDLQSSVIFDEEQLEEEDQKITKYENV</sequence>
<name>A0A8K0DFD3_IGNLU</name>
<feature type="non-terminal residue" evidence="1">
    <location>
        <position position="120"/>
    </location>
</feature>
<comment type="caution">
    <text evidence="1">The sequence shown here is derived from an EMBL/GenBank/DDBJ whole genome shotgun (WGS) entry which is preliminary data.</text>
</comment>
<reference evidence="1" key="1">
    <citation type="submission" date="2019-08" db="EMBL/GenBank/DDBJ databases">
        <title>The genome of the North American firefly Photinus pyralis.</title>
        <authorList>
            <consortium name="Photinus pyralis genome working group"/>
            <person name="Fallon T.R."/>
            <person name="Sander Lower S.E."/>
            <person name="Weng J.-K."/>
        </authorList>
    </citation>
    <scope>NUCLEOTIDE SEQUENCE</scope>
    <source>
        <strain evidence="1">TRF0915ILg1</strain>
        <tissue evidence="1">Whole body</tissue>
    </source>
</reference>
<organism evidence="1 2">
    <name type="scientific">Ignelater luminosus</name>
    <name type="common">Cucubano</name>
    <name type="synonym">Pyrophorus luminosus</name>
    <dbReference type="NCBI Taxonomy" id="2038154"/>
    <lineage>
        <taxon>Eukaryota</taxon>
        <taxon>Metazoa</taxon>
        <taxon>Ecdysozoa</taxon>
        <taxon>Arthropoda</taxon>
        <taxon>Hexapoda</taxon>
        <taxon>Insecta</taxon>
        <taxon>Pterygota</taxon>
        <taxon>Neoptera</taxon>
        <taxon>Endopterygota</taxon>
        <taxon>Coleoptera</taxon>
        <taxon>Polyphaga</taxon>
        <taxon>Elateriformia</taxon>
        <taxon>Elateroidea</taxon>
        <taxon>Elateridae</taxon>
        <taxon>Agrypninae</taxon>
        <taxon>Pyrophorini</taxon>
        <taxon>Ignelater</taxon>
    </lineage>
</organism>
<dbReference type="Proteomes" id="UP000801492">
    <property type="component" value="Unassembled WGS sequence"/>
</dbReference>
<evidence type="ECO:0000313" key="2">
    <source>
        <dbReference type="Proteomes" id="UP000801492"/>
    </source>
</evidence>
<dbReference type="OrthoDB" id="6778372at2759"/>
<protein>
    <submittedName>
        <fullName evidence="1">Uncharacterized protein</fullName>
    </submittedName>
</protein>
<gene>
    <name evidence="1" type="ORF">ILUMI_03907</name>
</gene>
<dbReference type="EMBL" id="VTPC01001347">
    <property type="protein sequence ID" value="KAF2902286.1"/>
    <property type="molecule type" value="Genomic_DNA"/>
</dbReference>
<accession>A0A8K0DFD3</accession>
<proteinExistence type="predicted"/>
<dbReference type="AlphaFoldDB" id="A0A8K0DFD3"/>